<dbReference type="EMBL" id="FOPP01000006">
    <property type="protein sequence ID" value="SFH19766.1"/>
    <property type="molecule type" value="Genomic_DNA"/>
</dbReference>
<dbReference type="AlphaFoldDB" id="A0A1I2Y485"/>
<dbReference type="Proteomes" id="UP000199666">
    <property type="component" value="Unassembled WGS sequence"/>
</dbReference>
<dbReference type="STRING" id="414048.SAMN04489864_106180"/>
<sequence length="788" mass="89236">MKRIYPKLILLSVLMVVKLSASGQVLEKVQSAFNNYQDTFQEKIFIQTDKEQYITGELLWFKVYNVDALTNKTVDLSKLVYIEITDRNNVAVAQTKVELKSGMASGSMVIPSTIGSGNYKFRAYTKWMQNYGVSHFFEKQLTLINPLVAPEQKKNGKAEYVMQFFPEGGDLVEGVANSIGFKVVGLDGKGAEIKGVIVNQKNDTVARFQSLKFGLGKFIFTPLADQTYKAIAGATKKEIIIKDLPIAKKQGYNIMLTDDDPDFLSLTVATNVNANQVYLFAHNGKKTLSASTGKLSSGKVMFKIEKAQLNDGISHLTIFNENGQAVSERLYFKRPAQQLKIESKTDLTTYSTRKKVTVDLSLKNEKNEPSNADLSISVRQIDSLQGIDQQDILSYLWLSSELKGQIESPAYYFSNNEEETKRALDHLLLTQGWRRFAWNEVLNSNPPVVKFLPEVRGHLINGVLKGVNGKRRINEHVYLGVPGTRLQFFTSVTDTLGQFFFNTKDFYGTNEIVIQTNTRSDTVSIIDVESPFSDQSSKFEYPELVIKPSLLNDIQTHSLSSQVQNAYFANERKRFNTPRVDTTNFFGKPYKTYRLDDYTRFDLMEDVLREYVSEVFIAKPQKDYTIRVLGKADFLDGTPLVLLDGVPYFNMNKVMEIDPKKVKKLDIVRERYYYGTAVFDGILNFTSFKPNFGSSYINPNAVVLDYEGMQLQREFYSPTYETDLQVNSRLPDFRNVLYWSPTIKTDASGKGSFSFFTSDLPGTYMGVINGLSANGVPGTRIFTFEVRK</sequence>
<proteinExistence type="predicted"/>
<keyword evidence="3" id="KW-1185">Reference proteome</keyword>
<evidence type="ECO:0000313" key="3">
    <source>
        <dbReference type="Proteomes" id="UP000199666"/>
    </source>
</evidence>
<protein>
    <recommendedName>
        <fullName evidence="4">MG2 domain-containing protein</fullName>
    </recommendedName>
</protein>
<organism evidence="2 3">
    <name type="scientific">Pedobacter insulae</name>
    <dbReference type="NCBI Taxonomy" id="414048"/>
    <lineage>
        <taxon>Bacteria</taxon>
        <taxon>Pseudomonadati</taxon>
        <taxon>Bacteroidota</taxon>
        <taxon>Sphingobacteriia</taxon>
        <taxon>Sphingobacteriales</taxon>
        <taxon>Sphingobacteriaceae</taxon>
        <taxon>Pedobacter</taxon>
    </lineage>
</organism>
<dbReference type="Gene3D" id="2.60.40.1930">
    <property type="match status" value="1"/>
</dbReference>
<dbReference type="OrthoDB" id="609485at2"/>
<keyword evidence="1" id="KW-0732">Signal</keyword>
<reference evidence="2 3" key="1">
    <citation type="submission" date="2016-10" db="EMBL/GenBank/DDBJ databases">
        <authorList>
            <person name="de Groot N.N."/>
        </authorList>
    </citation>
    <scope>NUCLEOTIDE SEQUENCE [LARGE SCALE GENOMIC DNA]</scope>
    <source>
        <strain evidence="2 3">DSM 18684</strain>
    </source>
</reference>
<accession>A0A1I2Y485</accession>
<feature type="signal peptide" evidence="1">
    <location>
        <begin position="1"/>
        <end position="23"/>
    </location>
</feature>
<evidence type="ECO:0000313" key="2">
    <source>
        <dbReference type="EMBL" id="SFH19766.1"/>
    </source>
</evidence>
<gene>
    <name evidence="2" type="ORF">SAMN04489864_106180</name>
</gene>
<feature type="chain" id="PRO_5011521196" description="MG2 domain-containing protein" evidence="1">
    <location>
        <begin position="24"/>
        <end position="788"/>
    </location>
</feature>
<dbReference type="RefSeq" id="WP_090994276.1">
    <property type="nucleotide sequence ID" value="NZ_FOPP01000006.1"/>
</dbReference>
<evidence type="ECO:0000256" key="1">
    <source>
        <dbReference type="SAM" id="SignalP"/>
    </source>
</evidence>
<evidence type="ECO:0008006" key="4">
    <source>
        <dbReference type="Google" id="ProtNLM"/>
    </source>
</evidence>
<name>A0A1I2Y485_9SPHI</name>